<name>A0A0N7LWV0_9RHOB</name>
<sequence length="346" mass="37639">MIDPDPYNADLEEDQEEADLWFVPAPPEEEPDFLSPLPRSSDDELSQIADWQAAQRDLVVELADAARLLGVLDEMLRRGPKGWSQRIALTEAAQLGWITGSRLSVERLGLWTELRLSHPGDDARDLERGSWAYRRLAGNLQPLEGMKAFLNRTPVGEQSLLDDKIEGWSAAILAANALHPIALGGFAHHLWPLAGIGSPGDKLECSVVGARIAAQAKGAALRFAPIAMGGSSALLASGTAERKLRYWIRGVSNGASRAIRILRLLEDWSARATAETQDLSGKTHGRLLTLFAAWPMISAPTAEKMTGVSRASVQRNLDALQQRGLISEVTDQSRFRVWTANIGSAG</sequence>
<gene>
    <name evidence="1" type="ORF">TL5118_04089</name>
    <name evidence="2" type="ORF">TL5120_03058</name>
</gene>
<reference evidence="1 3" key="1">
    <citation type="submission" date="2015-09" db="EMBL/GenBank/DDBJ databases">
        <authorList>
            <person name="Rodrigo-Torres L."/>
            <person name="Arahal D.R."/>
        </authorList>
    </citation>
    <scope>NUCLEOTIDE SEQUENCE [LARGE SCALE GENOMIC DNA]</scope>
    <source>
        <strain evidence="1 3">CECT 5118</strain>
    </source>
</reference>
<organism evidence="2 4">
    <name type="scientific">Thalassovita autumnalis</name>
    <dbReference type="NCBI Taxonomy" id="2072972"/>
    <lineage>
        <taxon>Bacteria</taxon>
        <taxon>Pseudomonadati</taxon>
        <taxon>Pseudomonadota</taxon>
        <taxon>Alphaproteobacteria</taxon>
        <taxon>Rhodobacterales</taxon>
        <taxon>Roseobacteraceae</taxon>
        <taxon>Thalassovita</taxon>
    </lineage>
</organism>
<dbReference type="EMBL" id="CYSC01000037">
    <property type="protein sequence ID" value="CUH73251.1"/>
    <property type="molecule type" value="Genomic_DNA"/>
</dbReference>
<accession>A0A0N7LWV0</accession>
<dbReference type="Proteomes" id="UP000051086">
    <property type="component" value="Unassembled WGS sequence"/>
</dbReference>
<evidence type="ECO:0000313" key="2">
    <source>
        <dbReference type="EMBL" id="CUH73251.1"/>
    </source>
</evidence>
<dbReference type="Gene3D" id="1.10.10.10">
    <property type="entry name" value="Winged helix-like DNA-binding domain superfamily/Winged helix DNA-binding domain"/>
    <property type="match status" value="1"/>
</dbReference>
<dbReference type="AlphaFoldDB" id="A0A0N7LWV0"/>
<proteinExistence type="predicted"/>
<dbReference type="Proteomes" id="UP000051887">
    <property type="component" value="Unassembled WGS sequence"/>
</dbReference>
<evidence type="ECO:0000313" key="1">
    <source>
        <dbReference type="EMBL" id="CUH70114.1"/>
    </source>
</evidence>
<dbReference type="OrthoDB" id="8455637at2"/>
<dbReference type="EMBL" id="CYSB01000047">
    <property type="protein sequence ID" value="CUH70114.1"/>
    <property type="molecule type" value="Genomic_DNA"/>
</dbReference>
<reference evidence="2 4" key="2">
    <citation type="submission" date="2015-09" db="EMBL/GenBank/DDBJ databases">
        <authorList>
            <consortium name="Swine Surveillance"/>
        </authorList>
    </citation>
    <scope>NUCLEOTIDE SEQUENCE [LARGE SCALE GENOMIC DNA]</scope>
    <source>
        <strain evidence="2 4">5120</strain>
    </source>
</reference>
<evidence type="ECO:0000313" key="4">
    <source>
        <dbReference type="Proteomes" id="UP000051887"/>
    </source>
</evidence>
<dbReference type="InterPro" id="IPR036388">
    <property type="entry name" value="WH-like_DNA-bd_sf"/>
</dbReference>
<evidence type="ECO:0000313" key="3">
    <source>
        <dbReference type="Proteomes" id="UP000051086"/>
    </source>
</evidence>
<keyword evidence="3" id="KW-1185">Reference proteome</keyword>
<protein>
    <recommendedName>
        <fullName evidence="5">HTH DNA binding domain protein</fullName>
    </recommendedName>
</protein>
<dbReference type="RefSeq" id="WP_058244409.1">
    <property type="nucleotide sequence ID" value="NZ_CYSB01000047.1"/>
</dbReference>
<evidence type="ECO:0008006" key="5">
    <source>
        <dbReference type="Google" id="ProtNLM"/>
    </source>
</evidence>